<dbReference type="Gene3D" id="3.90.79.10">
    <property type="entry name" value="Nucleoside Triphosphate Pyrophosphohydrolase"/>
    <property type="match status" value="1"/>
</dbReference>
<feature type="region of interest" description="Disordered" evidence="2">
    <location>
        <begin position="201"/>
        <end position="220"/>
    </location>
</feature>
<evidence type="ECO:0000256" key="1">
    <source>
        <dbReference type="ARBA" id="ARBA00022801"/>
    </source>
</evidence>
<dbReference type="Proteomes" id="UP000297866">
    <property type="component" value="Unassembled WGS sequence"/>
</dbReference>
<dbReference type="PROSITE" id="PS51462">
    <property type="entry name" value="NUDIX"/>
    <property type="match status" value="1"/>
</dbReference>
<dbReference type="RefSeq" id="WP_134490325.1">
    <property type="nucleotide sequence ID" value="NZ_SOEZ01000044.1"/>
</dbReference>
<dbReference type="AlphaFoldDB" id="A0A4R8UGV9"/>
<evidence type="ECO:0000313" key="4">
    <source>
        <dbReference type="EMBL" id="TFB51097.1"/>
    </source>
</evidence>
<dbReference type="GO" id="GO:0019693">
    <property type="term" value="P:ribose phosphate metabolic process"/>
    <property type="evidence" value="ECO:0007669"/>
    <property type="project" value="TreeGrafter"/>
</dbReference>
<dbReference type="InterPro" id="IPR015797">
    <property type="entry name" value="NUDIX_hydrolase-like_dom_sf"/>
</dbReference>
<dbReference type="CDD" id="cd24158">
    <property type="entry name" value="NUDIX_ADPRase_Rv1700"/>
    <property type="match status" value="1"/>
</dbReference>
<dbReference type="PANTHER" id="PTHR11839">
    <property type="entry name" value="UDP/ADP-SUGAR PYROPHOSPHATASE"/>
    <property type="match status" value="1"/>
</dbReference>
<evidence type="ECO:0000313" key="5">
    <source>
        <dbReference type="Proteomes" id="UP000297866"/>
    </source>
</evidence>
<dbReference type="SUPFAM" id="SSF55811">
    <property type="entry name" value="Nudix"/>
    <property type="match status" value="1"/>
</dbReference>
<feature type="domain" description="Nudix hydrolase" evidence="3">
    <location>
        <begin position="54"/>
        <end position="192"/>
    </location>
</feature>
<evidence type="ECO:0000256" key="2">
    <source>
        <dbReference type="SAM" id="MobiDB-lite"/>
    </source>
</evidence>
<comment type="caution">
    <text evidence="4">The sequence shown here is derived from an EMBL/GenBank/DDBJ whole genome shotgun (WGS) entry which is preliminary data.</text>
</comment>
<dbReference type="GO" id="GO:0005829">
    <property type="term" value="C:cytosol"/>
    <property type="evidence" value="ECO:0007669"/>
    <property type="project" value="TreeGrafter"/>
</dbReference>
<proteinExistence type="predicted"/>
<sequence length="220" mass="23904">MPEASGLPTGHPPLEDEPVDAAVSGSELVFDGRVWGVRRDRFGYNGSAITREYVDHPGAVAVLAIDDHDRVLLIKQYRHPVRMREWELPAGLLDEPGENPAVAAGRELAEETDIAATDWSVLAEFYTSPGGSSEAIRIYLARGLTVLEDAFDRTDEEADMELRWVPLDECVDAVLARRVQNPSLALGVLAAQASRSRGWASLAPADTPWPRHPSNGIAGS</sequence>
<keyword evidence="5" id="KW-1185">Reference proteome</keyword>
<evidence type="ECO:0000259" key="3">
    <source>
        <dbReference type="PROSITE" id="PS51462"/>
    </source>
</evidence>
<dbReference type="GO" id="GO:0016787">
    <property type="term" value="F:hydrolase activity"/>
    <property type="evidence" value="ECO:0007669"/>
    <property type="project" value="UniProtKB-KW"/>
</dbReference>
<accession>A0A4R8UGV9</accession>
<dbReference type="PANTHER" id="PTHR11839:SF31">
    <property type="entry name" value="ADP-RIBOSE PYROPHOSPHATASE"/>
    <property type="match status" value="1"/>
</dbReference>
<name>A0A4R8UGV9_9MICO</name>
<protein>
    <submittedName>
        <fullName evidence="4">NUDIX hydrolase</fullName>
    </submittedName>
</protein>
<reference evidence="4 5" key="1">
    <citation type="submission" date="2019-03" db="EMBL/GenBank/DDBJ databases">
        <title>Genomics of glacier-inhabiting Cryobacterium strains.</title>
        <authorList>
            <person name="Liu Q."/>
            <person name="Xin Y.-H."/>
        </authorList>
    </citation>
    <scope>NUCLEOTIDE SEQUENCE [LARGE SCALE GENOMIC DNA]</scope>
    <source>
        <strain evidence="4 5">Sr47</strain>
    </source>
</reference>
<dbReference type="GO" id="GO:0006753">
    <property type="term" value="P:nucleoside phosphate metabolic process"/>
    <property type="evidence" value="ECO:0007669"/>
    <property type="project" value="TreeGrafter"/>
</dbReference>
<dbReference type="Pfam" id="PF00293">
    <property type="entry name" value="NUDIX"/>
    <property type="match status" value="1"/>
</dbReference>
<gene>
    <name evidence="4" type="ORF">E3O23_09210</name>
</gene>
<dbReference type="EMBL" id="SOEZ01000044">
    <property type="protein sequence ID" value="TFB51097.1"/>
    <property type="molecule type" value="Genomic_DNA"/>
</dbReference>
<organism evidence="4 5">
    <name type="scientific">Cryobacterium tagatosivorans</name>
    <dbReference type="NCBI Taxonomy" id="1259199"/>
    <lineage>
        <taxon>Bacteria</taxon>
        <taxon>Bacillati</taxon>
        <taxon>Actinomycetota</taxon>
        <taxon>Actinomycetes</taxon>
        <taxon>Micrococcales</taxon>
        <taxon>Microbacteriaceae</taxon>
        <taxon>Cryobacterium</taxon>
    </lineage>
</organism>
<keyword evidence="1 4" id="KW-0378">Hydrolase</keyword>
<dbReference type="OrthoDB" id="9806150at2"/>
<dbReference type="InterPro" id="IPR000086">
    <property type="entry name" value="NUDIX_hydrolase_dom"/>
</dbReference>